<dbReference type="Gene3D" id="3.30.230.10">
    <property type="match status" value="1"/>
</dbReference>
<dbReference type="EMBL" id="UFWD01000004">
    <property type="protein sequence ID" value="SUY84203.1"/>
    <property type="molecule type" value="Genomic_DNA"/>
</dbReference>
<dbReference type="PRINTS" id="PR00830">
    <property type="entry name" value="ENDOLAPTASE"/>
</dbReference>
<dbReference type="InterPro" id="IPR014721">
    <property type="entry name" value="Ribsml_uS5_D2-typ_fold_subgr"/>
</dbReference>
<dbReference type="Pfam" id="PF13541">
    <property type="entry name" value="ChlI"/>
    <property type="match status" value="1"/>
</dbReference>
<proteinExistence type="predicted"/>
<dbReference type="GO" id="GO:0000725">
    <property type="term" value="P:recombinational repair"/>
    <property type="evidence" value="ECO:0007669"/>
    <property type="project" value="TreeGrafter"/>
</dbReference>
<protein>
    <submittedName>
        <fullName evidence="1">DNA repair protein RadA</fullName>
    </submittedName>
</protein>
<accession>A0A381KPW6</accession>
<evidence type="ECO:0000313" key="1">
    <source>
        <dbReference type="EMBL" id="SUY84203.1"/>
    </source>
</evidence>
<dbReference type="SUPFAM" id="SSF54211">
    <property type="entry name" value="Ribosomal protein S5 domain 2-like"/>
    <property type="match status" value="1"/>
</dbReference>
<gene>
    <name evidence="1" type="ORF">NCTC13307_05064</name>
</gene>
<sequence length="152" mass="16665">MNCKALVSPTSFGIPKRTSTGVDYNRVGMLLAVLEKRVGLQIQNQDVYINIVGGIKINEPSIDLGIAISVASSFRNIPIDEDIAVTGEVGLTGEVRAVSFIEKRIAECKKLGFKKIVVPRSNYDVVKETKGIEIWPVDNLRQAINIVLGRNQ</sequence>
<organism evidence="1">
    <name type="scientific">Clostridioides difficile</name>
    <name type="common">Peptoclostridium difficile</name>
    <dbReference type="NCBI Taxonomy" id="1496"/>
    <lineage>
        <taxon>Bacteria</taxon>
        <taxon>Bacillati</taxon>
        <taxon>Bacillota</taxon>
        <taxon>Clostridia</taxon>
        <taxon>Peptostreptococcales</taxon>
        <taxon>Peptostreptococcaceae</taxon>
        <taxon>Clostridioides</taxon>
    </lineage>
</organism>
<dbReference type="AlphaFoldDB" id="A0A381KPW6"/>
<dbReference type="GO" id="GO:0005829">
    <property type="term" value="C:cytosol"/>
    <property type="evidence" value="ECO:0007669"/>
    <property type="project" value="TreeGrafter"/>
</dbReference>
<name>A0A381KPW6_CLODI</name>
<dbReference type="InterPro" id="IPR020568">
    <property type="entry name" value="Ribosomal_Su5_D2-typ_SF"/>
</dbReference>
<dbReference type="PANTHER" id="PTHR32472:SF10">
    <property type="entry name" value="DNA REPAIR PROTEIN RADA-LIKE PROTEIN"/>
    <property type="match status" value="1"/>
</dbReference>
<reference evidence="1" key="1">
    <citation type="submission" date="2018-06" db="EMBL/GenBank/DDBJ databases">
        <authorList>
            <consortium name="Pathogen Informatics"/>
            <person name="Doyle S."/>
        </authorList>
    </citation>
    <scope>NUCLEOTIDE SEQUENCE</scope>
    <source>
        <strain evidence="1">NCTC13307</strain>
    </source>
</reference>
<dbReference type="PANTHER" id="PTHR32472">
    <property type="entry name" value="DNA REPAIR PROTEIN RADA"/>
    <property type="match status" value="1"/>
</dbReference>